<dbReference type="PANTHER" id="PTHR41532">
    <property type="entry name" value="FIXS PROTEIN"/>
    <property type="match status" value="1"/>
</dbReference>
<dbReference type="EMBL" id="SMAO01000004">
    <property type="protein sequence ID" value="TCT21299.1"/>
    <property type="molecule type" value="Genomic_DNA"/>
</dbReference>
<reference evidence="3 4" key="1">
    <citation type="submission" date="2019-03" db="EMBL/GenBank/DDBJ databases">
        <title>Genomic Encyclopedia of Type Strains, Phase IV (KMG-IV): sequencing the most valuable type-strain genomes for metagenomic binning, comparative biology and taxonomic classification.</title>
        <authorList>
            <person name="Goeker M."/>
        </authorList>
    </citation>
    <scope>NUCLEOTIDE SEQUENCE [LARGE SCALE GENOMIC DNA]</scope>
    <source>
        <strain evidence="3 4">DSM 13587</strain>
    </source>
</reference>
<evidence type="ECO:0000256" key="2">
    <source>
        <dbReference type="SAM" id="Phobius"/>
    </source>
</evidence>
<dbReference type="Pfam" id="PF03597">
    <property type="entry name" value="FixS"/>
    <property type="match status" value="1"/>
</dbReference>
<keyword evidence="2" id="KW-0812">Transmembrane</keyword>
<proteinExistence type="predicted"/>
<dbReference type="InterPro" id="IPR004714">
    <property type="entry name" value="Cyt_oxidase_maturation_cbb3"/>
</dbReference>
<keyword evidence="2" id="KW-1133">Transmembrane helix</keyword>
<evidence type="ECO:0000313" key="4">
    <source>
        <dbReference type="Proteomes" id="UP000295717"/>
    </source>
</evidence>
<dbReference type="AlphaFoldDB" id="A0A4R3N3N8"/>
<comment type="caution">
    <text evidence="3">The sequence shown here is derived from an EMBL/GenBank/DDBJ whole genome shotgun (WGS) entry which is preliminary data.</text>
</comment>
<sequence>MDVIYGLIPGMLFLGLATVAVLFWAARTGQFEDLDGDGRRILMDEDEIDPPAPPAAGADPAKLEKSHADL</sequence>
<dbReference type="NCBIfam" id="TIGR00847">
    <property type="entry name" value="ccoS"/>
    <property type="match status" value="1"/>
</dbReference>
<keyword evidence="2" id="KW-0472">Membrane</keyword>
<dbReference type="Proteomes" id="UP000295717">
    <property type="component" value="Unassembled WGS sequence"/>
</dbReference>
<protein>
    <submittedName>
        <fullName evidence="3">Cbb3-type cytochrome oxidase maturation protein</fullName>
    </submittedName>
</protein>
<dbReference type="RefSeq" id="WP_132976903.1">
    <property type="nucleotide sequence ID" value="NZ_SMAO01000004.1"/>
</dbReference>
<gene>
    <name evidence="3" type="ORF">EDC35_104154</name>
</gene>
<dbReference type="OrthoDB" id="9802763at2"/>
<organism evidence="3 4">
    <name type="scientific">Thiobaca trueperi</name>
    <dbReference type="NCBI Taxonomy" id="127458"/>
    <lineage>
        <taxon>Bacteria</taxon>
        <taxon>Pseudomonadati</taxon>
        <taxon>Pseudomonadota</taxon>
        <taxon>Gammaproteobacteria</taxon>
        <taxon>Chromatiales</taxon>
        <taxon>Chromatiaceae</taxon>
        <taxon>Thiobaca</taxon>
    </lineage>
</organism>
<evidence type="ECO:0000256" key="1">
    <source>
        <dbReference type="SAM" id="MobiDB-lite"/>
    </source>
</evidence>
<evidence type="ECO:0000313" key="3">
    <source>
        <dbReference type="EMBL" id="TCT21299.1"/>
    </source>
</evidence>
<feature type="compositionally biased region" description="Basic and acidic residues" evidence="1">
    <location>
        <begin position="61"/>
        <end position="70"/>
    </location>
</feature>
<accession>A0A4R3N3N8</accession>
<feature type="transmembrane region" description="Helical" evidence="2">
    <location>
        <begin position="6"/>
        <end position="26"/>
    </location>
</feature>
<name>A0A4R3N3N8_9GAMM</name>
<keyword evidence="4" id="KW-1185">Reference proteome</keyword>
<feature type="region of interest" description="Disordered" evidence="1">
    <location>
        <begin position="43"/>
        <end position="70"/>
    </location>
</feature>
<dbReference type="PANTHER" id="PTHR41532:SF1">
    <property type="entry name" value="FIXS PROTEIN"/>
    <property type="match status" value="1"/>
</dbReference>